<evidence type="ECO:0000313" key="1">
    <source>
        <dbReference type="EMBL" id="GBP47604.1"/>
    </source>
</evidence>
<reference evidence="1 2" key="1">
    <citation type="journal article" date="2019" name="Commun. Biol.">
        <title>The bagworm genome reveals a unique fibroin gene that provides high tensile strength.</title>
        <authorList>
            <person name="Kono N."/>
            <person name="Nakamura H."/>
            <person name="Ohtoshi R."/>
            <person name="Tomita M."/>
            <person name="Numata K."/>
            <person name="Arakawa K."/>
        </authorList>
    </citation>
    <scope>NUCLEOTIDE SEQUENCE [LARGE SCALE GENOMIC DNA]</scope>
</reference>
<evidence type="ECO:0000313" key="2">
    <source>
        <dbReference type="Proteomes" id="UP000299102"/>
    </source>
</evidence>
<name>A0A4C1WBS4_EUMVA</name>
<protein>
    <submittedName>
        <fullName evidence="1">Uncharacterized protein</fullName>
    </submittedName>
</protein>
<dbReference type="Proteomes" id="UP000299102">
    <property type="component" value="Unassembled WGS sequence"/>
</dbReference>
<dbReference type="AlphaFoldDB" id="A0A4C1WBS4"/>
<dbReference type="EMBL" id="BGZK01000505">
    <property type="protein sequence ID" value="GBP47604.1"/>
    <property type="molecule type" value="Genomic_DNA"/>
</dbReference>
<accession>A0A4C1WBS4</accession>
<organism evidence="1 2">
    <name type="scientific">Eumeta variegata</name>
    <name type="common">Bagworm moth</name>
    <name type="synonym">Eumeta japonica</name>
    <dbReference type="NCBI Taxonomy" id="151549"/>
    <lineage>
        <taxon>Eukaryota</taxon>
        <taxon>Metazoa</taxon>
        <taxon>Ecdysozoa</taxon>
        <taxon>Arthropoda</taxon>
        <taxon>Hexapoda</taxon>
        <taxon>Insecta</taxon>
        <taxon>Pterygota</taxon>
        <taxon>Neoptera</taxon>
        <taxon>Endopterygota</taxon>
        <taxon>Lepidoptera</taxon>
        <taxon>Glossata</taxon>
        <taxon>Ditrysia</taxon>
        <taxon>Tineoidea</taxon>
        <taxon>Psychidae</taxon>
        <taxon>Oiketicinae</taxon>
        <taxon>Eumeta</taxon>
    </lineage>
</organism>
<comment type="caution">
    <text evidence="1">The sequence shown here is derived from an EMBL/GenBank/DDBJ whole genome shotgun (WGS) entry which is preliminary data.</text>
</comment>
<keyword evidence="2" id="KW-1185">Reference proteome</keyword>
<gene>
    <name evidence="1" type="ORF">EVAR_30318_1</name>
</gene>
<proteinExistence type="predicted"/>
<sequence length="157" mass="17810">MCSILIKNPALFSPGIDVNDRLLELRVVCEFSAITVSFAITIILNDNLHSVRSGTLPKRSTQQTPRTGFKVILPQRRAAFFVIPPPANHRRPRRTEPPEVFAAPMAMYIRERYGVSRDPRARVTMVSNVRLPSQCLLGDAQRGISYKLRAFFNKIFL</sequence>